<dbReference type="GO" id="GO:0047355">
    <property type="term" value="F:CDP-glycerol glycerophosphotransferase activity"/>
    <property type="evidence" value="ECO:0007669"/>
    <property type="project" value="InterPro"/>
</dbReference>
<reference evidence="1 2" key="1">
    <citation type="submission" date="2019-01" db="EMBL/GenBank/DDBJ databases">
        <title>Draft genome sequence of Lactobacillus paraplantarum OSY-TC318, a Producer of the novel lantibiotic Paraplantaracin TC318.</title>
        <authorList>
            <person name="Hussein W.E."/>
            <person name="Huang E."/>
            <person name="Yousef A.E."/>
        </authorList>
    </citation>
    <scope>NUCLEOTIDE SEQUENCE [LARGE SCALE GENOMIC DNA]</scope>
    <source>
        <strain evidence="1 2">OSY-TC318</strain>
    </source>
</reference>
<protein>
    <submittedName>
        <fullName evidence="1">Uncharacterized protein</fullName>
    </submittedName>
</protein>
<dbReference type="EMBL" id="SEHH01000009">
    <property type="protein sequence ID" value="TBX52799.1"/>
    <property type="molecule type" value="Genomic_DNA"/>
</dbReference>
<proteinExistence type="predicted"/>
<dbReference type="Pfam" id="PF04464">
    <property type="entry name" value="Glyphos_transf"/>
    <property type="match status" value="1"/>
</dbReference>
<evidence type="ECO:0000313" key="1">
    <source>
        <dbReference type="EMBL" id="TBX52799.1"/>
    </source>
</evidence>
<dbReference type="PANTHER" id="PTHR37316">
    <property type="entry name" value="TEICHOIC ACID GLYCEROL-PHOSPHATE PRIMASE"/>
    <property type="match status" value="1"/>
</dbReference>
<dbReference type="InterPro" id="IPR007554">
    <property type="entry name" value="Glycerophosphate_synth"/>
</dbReference>
<dbReference type="InterPro" id="IPR043148">
    <property type="entry name" value="TagF_C"/>
</dbReference>
<dbReference type="Gene3D" id="3.40.50.12580">
    <property type="match status" value="1"/>
</dbReference>
<dbReference type="PANTHER" id="PTHR37316:SF3">
    <property type="entry name" value="TEICHOIC ACID GLYCEROL-PHOSPHATE TRANSFERASE"/>
    <property type="match status" value="1"/>
</dbReference>
<organism evidence="1 2">
    <name type="scientific">Lactiplantibacillus paraplantarum</name>
    <dbReference type="NCBI Taxonomy" id="60520"/>
    <lineage>
        <taxon>Bacteria</taxon>
        <taxon>Bacillati</taxon>
        <taxon>Bacillota</taxon>
        <taxon>Bacilli</taxon>
        <taxon>Lactobacillales</taxon>
        <taxon>Lactobacillaceae</taxon>
        <taxon>Lactiplantibacillus</taxon>
    </lineage>
</organism>
<sequence length="187" mass="22061">MAVSDLGYAGNEVAVTSIARFDSLFKDDWPLKRQLLVIPTWYDWITNDEIFKKSEYLERYRELLFDFRLRKFAECYQMKIVFCLHPNMESCVDYFKDAPVTIIHQGEADVQILIKESTMMLTNYSSVAFDFSFLHRPVLYYQFDQTQFIGKYTSHIDLDKELPGPIADSLDQVFDQLFQYGTQDFAM</sequence>
<dbReference type="Proteomes" id="UP000292648">
    <property type="component" value="Unassembled WGS sequence"/>
</dbReference>
<dbReference type="AlphaFoldDB" id="A0A4Q9Y6H0"/>
<accession>A0A4Q9Y6H0</accession>
<gene>
    <name evidence="1" type="ORF">EUZ87_01255</name>
</gene>
<evidence type="ECO:0000313" key="2">
    <source>
        <dbReference type="Proteomes" id="UP000292648"/>
    </source>
</evidence>
<dbReference type="GO" id="GO:0016020">
    <property type="term" value="C:membrane"/>
    <property type="evidence" value="ECO:0007669"/>
    <property type="project" value="InterPro"/>
</dbReference>
<name>A0A4Q9Y6H0_9LACO</name>
<dbReference type="InterPro" id="IPR051612">
    <property type="entry name" value="Teichoic_Acid_Biosynth"/>
</dbReference>
<comment type="caution">
    <text evidence="1">The sequence shown here is derived from an EMBL/GenBank/DDBJ whole genome shotgun (WGS) entry which is preliminary data.</text>
</comment>